<dbReference type="RefSeq" id="WP_249701601.1">
    <property type="nucleotide sequence ID" value="NZ_JAMFLX010000037.1"/>
</dbReference>
<dbReference type="InterPro" id="IPR016084">
    <property type="entry name" value="Haem_Oase-like_multi-hlx"/>
</dbReference>
<dbReference type="InterPro" id="IPR004305">
    <property type="entry name" value="Thiaminase-2/PQQC"/>
</dbReference>
<comment type="catalytic activity">
    <reaction evidence="1">
        <text>4-amino-5-aminomethyl-2-methylpyrimidine + H2O = 4-amino-5-hydroxymethyl-2-methylpyrimidine + NH4(+)</text>
        <dbReference type="Rhea" id="RHEA:31799"/>
        <dbReference type="ChEBI" id="CHEBI:15377"/>
        <dbReference type="ChEBI" id="CHEBI:16892"/>
        <dbReference type="ChEBI" id="CHEBI:28938"/>
        <dbReference type="ChEBI" id="CHEBI:63416"/>
        <dbReference type="EC" id="3.5.99.2"/>
    </reaction>
</comment>
<gene>
    <name evidence="3" type="primary">tenA</name>
    <name evidence="3" type="ORF">M3P05_18595</name>
</gene>
<protein>
    <recommendedName>
        <fullName evidence="1">Aminopyrimidine aminohydrolase</fullName>
        <ecNumber evidence="1">3.5.99.2</ecNumber>
    </recommendedName>
</protein>
<keyword evidence="1" id="KW-0784">Thiamine biosynthesis</keyword>
<accession>A0ABT0PKL0</accession>
<evidence type="ECO:0000259" key="2">
    <source>
        <dbReference type="Pfam" id="PF03070"/>
    </source>
</evidence>
<evidence type="ECO:0000256" key="1">
    <source>
        <dbReference type="RuleBase" id="RU363093"/>
    </source>
</evidence>
<dbReference type="NCBIfam" id="TIGR04306">
    <property type="entry name" value="salvage_TenA"/>
    <property type="match status" value="1"/>
</dbReference>
<dbReference type="PANTHER" id="PTHR43198">
    <property type="entry name" value="BIFUNCTIONAL TH2 PROTEIN"/>
    <property type="match status" value="1"/>
</dbReference>
<evidence type="ECO:0000313" key="4">
    <source>
        <dbReference type="Proteomes" id="UP001203338"/>
    </source>
</evidence>
<dbReference type="EC" id="3.5.99.2" evidence="1"/>
<dbReference type="Proteomes" id="UP001203338">
    <property type="component" value="Unassembled WGS sequence"/>
</dbReference>
<comment type="similarity">
    <text evidence="1">Belongs to the TenA family.</text>
</comment>
<comment type="pathway">
    <text evidence="1">Cofactor biosynthesis; thiamine diphosphate biosynthesis.</text>
</comment>
<evidence type="ECO:0000313" key="3">
    <source>
        <dbReference type="EMBL" id="MCL6271932.1"/>
    </source>
</evidence>
<feature type="domain" description="Thiaminase-2/PQQC" evidence="2">
    <location>
        <begin position="12"/>
        <end position="218"/>
    </location>
</feature>
<comment type="caution">
    <text evidence="3">The sequence shown here is derived from an EMBL/GenBank/DDBJ whole genome shotgun (WGS) entry which is preliminary data.</text>
</comment>
<comment type="catalytic activity">
    <reaction evidence="1">
        <text>thiamine + H2O = 5-(2-hydroxyethyl)-4-methylthiazole + 4-amino-5-hydroxymethyl-2-methylpyrimidine + H(+)</text>
        <dbReference type="Rhea" id="RHEA:17509"/>
        <dbReference type="ChEBI" id="CHEBI:15377"/>
        <dbReference type="ChEBI" id="CHEBI:15378"/>
        <dbReference type="ChEBI" id="CHEBI:16892"/>
        <dbReference type="ChEBI" id="CHEBI:17957"/>
        <dbReference type="ChEBI" id="CHEBI:18385"/>
        <dbReference type="EC" id="3.5.99.2"/>
    </reaction>
</comment>
<name>A0ABT0PKL0_9GAMM</name>
<proteinExistence type="inferred from homology"/>
<organism evidence="3 4">
    <name type="scientific">Parendozoicomonas callyspongiae</name>
    <dbReference type="NCBI Taxonomy" id="2942213"/>
    <lineage>
        <taxon>Bacteria</taxon>
        <taxon>Pseudomonadati</taxon>
        <taxon>Pseudomonadota</taxon>
        <taxon>Gammaproteobacteria</taxon>
        <taxon>Oceanospirillales</taxon>
        <taxon>Endozoicomonadaceae</taxon>
        <taxon>Parendozoicomonas</taxon>
    </lineage>
</organism>
<dbReference type="EMBL" id="JAMFLX010000037">
    <property type="protein sequence ID" value="MCL6271932.1"/>
    <property type="molecule type" value="Genomic_DNA"/>
</dbReference>
<dbReference type="PANTHER" id="PTHR43198:SF2">
    <property type="entry name" value="SI:CH1073-67J19.1-RELATED"/>
    <property type="match status" value="1"/>
</dbReference>
<sequence length="221" mass="25042">MLKTSDLISSCQNDWDAYTRHRFVCELGNGTLPEGAFRHYLQQDYLFLTHFARAYALAIYKCDNFADMRYPLTSLQGTLDTEITLHIDFCKKWGLTETDMMAIPEATGTVAYTRLVLDAGQSGSLVELYAAMAPCAIGYADIGQWLINKSDTVFDGNPYREWIDMYGNDEMQEAGNNCAAQLDAMMRDIPKDSAAANRIKKIFRDAVRMEIAFWEQGYQDA</sequence>
<dbReference type="Gene3D" id="1.20.910.10">
    <property type="entry name" value="Heme oxygenase-like"/>
    <property type="match status" value="1"/>
</dbReference>
<dbReference type="SUPFAM" id="SSF48613">
    <property type="entry name" value="Heme oxygenase-like"/>
    <property type="match status" value="1"/>
</dbReference>
<dbReference type="InterPro" id="IPR050967">
    <property type="entry name" value="Thiamine_Salvage_TenA"/>
</dbReference>
<reference evidence="3 4" key="1">
    <citation type="submission" date="2022-05" db="EMBL/GenBank/DDBJ databases">
        <authorList>
            <person name="Park J.-S."/>
        </authorList>
    </citation>
    <scope>NUCLEOTIDE SEQUENCE [LARGE SCALE GENOMIC DNA]</scope>
    <source>
        <strain evidence="3 4">2012CJ34-2</strain>
    </source>
</reference>
<keyword evidence="4" id="KW-1185">Reference proteome</keyword>
<dbReference type="InterPro" id="IPR027574">
    <property type="entry name" value="Thiaminase_II"/>
</dbReference>
<dbReference type="CDD" id="cd19367">
    <property type="entry name" value="TenA_C_ScTHI20-like"/>
    <property type="match status" value="1"/>
</dbReference>
<dbReference type="Pfam" id="PF03070">
    <property type="entry name" value="TENA_THI-4"/>
    <property type="match status" value="1"/>
</dbReference>
<keyword evidence="1" id="KW-0378">Hydrolase</keyword>
<comment type="function">
    <text evidence="1">Catalyzes an amino-pyrimidine hydrolysis reaction at the C5' of the pyrimidine moiety of thiamine compounds, a reaction that is part of a thiamine salvage pathway.</text>
</comment>